<accession>L9VVY8</accession>
<dbReference type="EMBL" id="AOHX01000055">
    <property type="protein sequence ID" value="ELY41181.1"/>
    <property type="molecule type" value="Genomic_DNA"/>
</dbReference>
<evidence type="ECO:0000313" key="2">
    <source>
        <dbReference type="Proteomes" id="UP000011661"/>
    </source>
</evidence>
<reference evidence="1 2" key="1">
    <citation type="journal article" date="2014" name="PLoS Genet.">
        <title>Phylogenetically driven sequencing of extremely halophilic archaea reveals strategies for static and dynamic osmo-response.</title>
        <authorList>
            <person name="Becker E.A."/>
            <person name="Seitzer P.M."/>
            <person name="Tritt A."/>
            <person name="Larsen D."/>
            <person name="Krusor M."/>
            <person name="Yao A.I."/>
            <person name="Wu D."/>
            <person name="Madern D."/>
            <person name="Eisen J.A."/>
            <person name="Darling A.E."/>
            <person name="Facciotti M.T."/>
        </authorList>
    </citation>
    <scope>NUCLEOTIDE SEQUENCE [LARGE SCALE GENOMIC DNA]</scope>
    <source>
        <strain evidence="1 2">JCM 14089</strain>
    </source>
</reference>
<keyword evidence="2" id="KW-1185">Reference proteome</keyword>
<organism evidence="1 2">
    <name type="scientific">Natronorubrum sulfidifaciens JCM 14089</name>
    <dbReference type="NCBI Taxonomy" id="1230460"/>
    <lineage>
        <taxon>Archaea</taxon>
        <taxon>Methanobacteriati</taxon>
        <taxon>Methanobacteriota</taxon>
        <taxon>Stenosarchaea group</taxon>
        <taxon>Halobacteria</taxon>
        <taxon>Halobacteriales</taxon>
        <taxon>Natrialbaceae</taxon>
        <taxon>Natronorubrum</taxon>
    </lineage>
</organism>
<name>L9VVY8_9EURY</name>
<proteinExistence type="predicted"/>
<protein>
    <submittedName>
        <fullName evidence="1">Uncharacterized protein</fullName>
    </submittedName>
</protein>
<dbReference type="Proteomes" id="UP000011661">
    <property type="component" value="Unassembled WGS sequence"/>
</dbReference>
<gene>
    <name evidence="1" type="ORF">C495_16830</name>
</gene>
<dbReference type="eggNOG" id="ENOG502N65J">
    <property type="taxonomic scope" value="Archaea"/>
</dbReference>
<sequence length="56" mass="6506">MTDRDRDECRMPTCSEPARDRAGYSGRFCSDSCEVRYEHLQADARDAAVDEVENRY</sequence>
<dbReference type="PATRIC" id="fig|1230460.4.peg.3409"/>
<dbReference type="AlphaFoldDB" id="L9VVY8"/>
<comment type="caution">
    <text evidence="1">The sequence shown here is derived from an EMBL/GenBank/DDBJ whole genome shotgun (WGS) entry which is preliminary data.</text>
</comment>
<evidence type="ECO:0000313" key="1">
    <source>
        <dbReference type="EMBL" id="ELY41181.1"/>
    </source>
</evidence>